<evidence type="ECO:0000313" key="2">
    <source>
        <dbReference type="Proteomes" id="UP001365781"/>
    </source>
</evidence>
<dbReference type="Proteomes" id="UP001365781">
    <property type="component" value="Unassembled WGS sequence"/>
</dbReference>
<keyword evidence="2" id="KW-1185">Reference proteome</keyword>
<protein>
    <submittedName>
        <fullName evidence="1">Uncharacterized protein</fullName>
    </submittedName>
</protein>
<evidence type="ECO:0000313" key="1">
    <source>
        <dbReference type="EMBL" id="MEI5617173.1"/>
    </source>
</evidence>
<dbReference type="RefSeq" id="WP_336559071.1">
    <property type="nucleotide sequence ID" value="NZ_JBBAYM010000294.1"/>
</dbReference>
<comment type="caution">
    <text evidence="1">The sequence shown here is derived from an EMBL/GenBank/DDBJ whole genome shotgun (WGS) entry which is preliminary data.</text>
</comment>
<name>A0ABU8GVE6_9ACTN</name>
<reference evidence="1 2" key="1">
    <citation type="submission" date="2024-03" db="EMBL/GenBank/DDBJ databases">
        <title>First Report of Pectobacterium brasiliscabiei causing potato scab in china.</title>
        <authorList>
            <person name="Handique U."/>
        </authorList>
    </citation>
    <scope>NUCLEOTIDE SEQUENCE [LARGE SCALE GENOMIC DNA]</scope>
    <source>
        <strain evidence="1 2">ZRIMU1503</strain>
    </source>
</reference>
<accession>A0ABU8GVE6</accession>
<feature type="non-terminal residue" evidence="1">
    <location>
        <position position="91"/>
    </location>
</feature>
<organism evidence="1 2">
    <name type="scientific">Streptomyces brasiliscabiei</name>
    <dbReference type="NCBI Taxonomy" id="2736302"/>
    <lineage>
        <taxon>Bacteria</taxon>
        <taxon>Bacillati</taxon>
        <taxon>Actinomycetota</taxon>
        <taxon>Actinomycetes</taxon>
        <taxon>Kitasatosporales</taxon>
        <taxon>Streptomycetaceae</taxon>
        <taxon>Streptomyces</taxon>
    </lineage>
</organism>
<dbReference type="EMBL" id="JBBAYM010000294">
    <property type="protein sequence ID" value="MEI5617173.1"/>
    <property type="molecule type" value="Genomic_DNA"/>
</dbReference>
<sequence length="91" mass="9678">EDTICIGQSVRLWASGATYYQWLPAIGLNNYTIATPTATPSATTAYRVVGKDINNCFTDTATVRVVVGNPTPLMVGKDSSFVAGSKIQLHA</sequence>
<proteinExistence type="predicted"/>
<feature type="non-terminal residue" evidence="1">
    <location>
        <position position="1"/>
    </location>
</feature>
<gene>
    <name evidence="1" type="ORF">WB403_49640</name>
</gene>